<evidence type="ECO:0000313" key="2">
    <source>
        <dbReference type="Proteomes" id="UP000003704"/>
    </source>
</evidence>
<accession>I8T5H7</accession>
<protein>
    <recommendedName>
        <fullName evidence="3">DUF721 domain-containing protein</fullName>
    </recommendedName>
</protein>
<dbReference type="AlphaFoldDB" id="I8T5H7"/>
<sequence length="108" mass="12569">MHDDAVSLIGTLRQQPHPLRDLIERAERISALDNALRQWTQEPWFQSIRLANIRGDTVVLFASNAAALVPLRYRQQELLSFLRDSLKLSCTRLETKVRLSVNRRFTRV</sequence>
<evidence type="ECO:0008006" key="3">
    <source>
        <dbReference type="Google" id="ProtNLM"/>
    </source>
</evidence>
<organism evidence="1 2">
    <name type="scientific">Hydrocarboniphaga effusa AP103</name>
    <dbReference type="NCBI Taxonomy" id="1172194"/>
    <lineage>
        <taxon>Bacteria</taxon>
        <taxon>Pseudomonadati</taxon>
        <taxon>Pseudomonadota</taxon>
        <taxon>Gammaproteobacteria</taxon>
        <taxon>Nevskiales</taxon>
        <taxon>Nevskiaceae</taxon>
        <taxon>Hydrocarboniphaga</taxon>
    </lineage>
</organism>
<dbReference type="RefSeq" id="WP_007185703.1">
    <property type="nucleotide sequence ID" value="NZ_AKGD01000002.1"/>
</dbReference>
<dbReference type="OrthoDB" id="7064401at2"/>
<dbReference type="Proteomes" id="UP000003704">
    <property type="component" value="Unassembled WGS sequence"/>
</dbReference>
<dbReference type="EMBL" id="AKGD01000002">
    <property type="protein sequence ID" value="EIT69180.1"/>
    <property type="molecule type" value="Genomic_DNA"/>
</dbReference>
<name>I8T5H7_9GAMM</name>
<reference evidence="1 2" key="1">
    <citation type="journal article" date="2012" name="J. Bacteriol.">
        <title>Genome Sequence of n-Alkane-Degrading Hydrocarboniphaga effusa Strain AP103T (ATCC BAA-332T).</title>
        <authorList>
            <person name="Chang H.K."/>
            <person name="Zylstra G.J."/>
            <person name="Chae J.C."/>
        </authorList>
    </citation>
    <scope>NUCLEOTIDE SEQUENCE [LARGE SCALE GENOMIC DNA]</scope>
    <source>
        <strain evidence="1 2">AP103</strain>
    </source>
</reference>
<comment type="caution">
    <text evidence="1">The sequence shown here is derived from an EMBL/GenBank/DDBJ whole genome shotgun (WGS) entry which is preliminary data.</text>
</comment>
<keyword evidence="2" id="KW-1185">Reference proteome</keyword>
<evidence type="ECO:0000313" key="1">
    <source>
        <dbReference type="EMBL" id="EIT69180.1"/>
    </source>
</evidence>
<gene>
    <name evidence="1" type="ORF">WQQ_27620</name>
</gene>
<proteinExistence type="predicted"/>